<protein>
    <recommendedName>
        <fullName evidence="3">Cyclodipeptide synthase</fullName>
    </recommendedName>
</protein>
<reference evidence="5 6" key="1">
    <citation type="submission" date="2016-10" db="EMBL/GenBank/DDBJ databases">
        <authorList>
            <person name="de Groot N.N."/>
        </authorList>
    </citation>
    <scope>NUCLEOTIDE SEQUENCE [LARGE SCALE GENOMIC DNA]</scope>
    <source>
        <strain evidence="5 6">DSM 44637</strain>
    </source>
</reference>
<keyword evidence="7" id="KW-1185">Reference proteome</keyword>
<dbReference type="Pfam" id="PF16715">
    <property type="entry name" value="CDPS"/>
    <property type="match status" value="1"/>
</dbReference>
<dbReference type="RefSeq" id="WP_067581983.1">
    <property type="nucleotide sequence ID" value="NZ_FOWC01000015.1"/>
</dbReference>
<reference evidence="4 7" key="2">
    <citation type="submission" date="2020-01" db="EMBL/GenBank/DDBJ databases">
        <title>Insect and environment-associated Actinomycetes.</title>
        <authorList>
            <person name="Currrie C."/>
            <person name="Chevrette M."/>
            <person name="Carlson C."/>
            <person name="Stubbendieck R."/>
            <person name="Wendt-Pienkowski E."/>
        </authorList>
    </citation>
    <scope>NUCLEOTIDE SEQUENCE [LARGE SCALE GENOMIC DNA]</scope>
    <source>
        <strain evidence="4 7">SID8386</strain>
    </source>
</reference>
<dbReference type="NCBIfam" id="TIGR04539">
    <property type="entry name" value="tRNA_cyclodipep"/>
    <property type="match status" value="1"/>
</dbReference>
<evidence type="ECO:0000256" key="3">
    <source>
        <dbReference type="ARBA" id="ARBA00030771"/>
    </source>
</evidence>
<comment type="similarity">
    <text evidence="1">Belongs to the CDPS family.</text>
</comment>
<gene>
    <name evidence="4" type="ORF">G3I59_20895</name>
    <name evidence="5" type="ORF">SAMN05421854_11578</name>
</gene>
<proteinExistence type="inferred from homology"/>
<dbReference type="STRING" id="112413.SAMN05421854_11578"/>
<dbReference type="EMBL" id="FOWC01000015">
    <property type="protein sequence ID" value="SFQ55807.1"/>
    <property type="molecule type" value="Genomic_DNA"/>
</dbReference>
<keyword evidence="2" id="KW-0808">Transferase</keyword>
<dbReference type="Proteomes" id="UP000470404">
    <property type="component" value="Unassembled WGS sequence"/>
</dbReference>
<evidence type="ECO:0000256" key="1">
    <source>
        <dbReference type="ARBA" id="ARBA00006034"/>
    </source>
</evidence>
<evidence type="ECO:0000313" key="6">
    <source>
        <dbReference type="Proteomes" id="UP000199137"/>
    </source>
</evidence>
<evidence type="ECO:0000313" key="7">
    <source>
        <dbReference type="Proteomes" id="UP000470404"/>
    </source>
</evidence>
<dbReference type="EMBL" id="JAAGNC010000095">
    <property type="protein sequence ID" value="NEC57992.1"/>
    <property type="molecule type" value="Genomic_DNA"/>
</dbReference>
<dbReference type="Proteomes" id="UP000199137">
    <property type="component" value="Unassembled WGS sequence"/>
</dbReference>
<dbReference type="AlphaFoldDB" id="A0A1I5ZI41"/>
<organism evidence="5 6">
    <name type="scientific">Amycolatopsis rubida</name>
    <dbReference type="NCBI Taxonomy" id="112413"/>
    <lineage>
        <taxon>Bacteria</taxon>
        <taxon>Bacillati</taxon>
        <taxon>Actinomycetota</taxon>
        <taxon>Actinomycetes</taxon>
        <taxon>Pseudonocardiales</taxon>
        <taxon>Pseudonocardiaceae</taxon>
        <taxon>Amycolatopsis</taxon>
    </lineage>
</organism>
<name>A0A1I5ZI41_9PSEU</name>
<evidence type="ECO:0000313" key="5">
    <source>
        <dbReference type="EMBL" id="SFQ55807.1"/>
    </source>
</evidence>
<accession>A0A1I5ZI41</accession>
<evidence type="ECO:0000256" key="2">
    <source>
        <dbReference type="ARBA" id="ARBA00022679"/>
    </source>
</evidence>
<dbReference type="OrthoDB" id="2895472at2"/>
<dbReference type="InterPro" id="IPR030903">
    <property type="entry name" value="CDPS"/>
</dbReference>
<dbReference type="InterPro" id="IPR038622">
    <property type="entry name" value="CDPS_sf"/>
</dbReference>
<dbReference type="GO" id="GO:0016755">
    <property type="term" value="F:aminoacyltransferase activity"/>
    <property type="evidence" value="ECO:0007669"/>
    <property type="project" value="InterPro"/>
</dbReference>
<evidence type="ECO:0000313" key="4">
    <source>
        <dbReference type="EMBL" id="NEC57992.1"/>
    </source>
</evidence>
<sequence length="231" mass="26285">MRTGEYGDHFVPIDQKSARLLDKAEHGLLALSMFNSYFSQEVIDFSVAAMHDRFRTFDVVTPGEQMRSLLEAAGYDQQRALAKVRKNLSMLRGRTLRAFDRIGVPRLTAQAHLLTFDDFRGGTPHDEITAVIREKAEHDNVFRDACLNISRRVLRRVDQSRQPTEAELEATIGYYVSEAAVMTNTADMLGHDSSVTCYRHVMEFIAPLYEGKLSWRPSEKQGYASLRRPPS</sequence>
<dbReference type="Gene3D" id="3.40.50.11710">
    <property type="entry name" value="Cyclodipeptide synthase"/>
    <property type="match status" value="1"/>
</dbReference>